<keyword evidence="2" id="KW-0378">Hydrolase</keyword>
<keyword evidence="1" id="KW-0812">Transmembrane</keyword>
<dbReference type="GO" id="GO:0006508">
    <property type="term" value="P:proteolysis"/>
    <property type="evidence" value="ECO:0007669"/>
    <property type="project" value="UniProtKB-KW"/>
</dbReference>
<dbReference type="Proteomes" id="UP000491237">
    <property type="component" value="Unassembled WGS sequence"/>
</dbReference>
<dbReference type="AlphaFoldDB" id="A0A844EKA8"/>
<keyword evidence="2" id="KW-0482">Metalloprotease</keyword>
<proteinExistence type="predicted"/>
<dbReference type="GO" id="GO:0008237">
    <property type="term" value="F:metallopeptidase activity"/>
    <property type="evidence" value="ECO:0007669"/>
    <property type="project" value="UniProtKB-KW"/>
</dbReference>
<name>A0A844EKA8_9LACO</name>
<keyword evidence="2" id="KW-0645">Protease</keyword>
<comment type="caution">
    <text evidence="2">The sequence shown here is derived from an EMBL/GenBank/DDBJ whole genome shotgun (WGS) entry which is preliminary data.</text>
</comment>
<keyword evidence="1" id="KW-1133">Transmembrane helix</keyword>
<gene>
    <name evidence="2" type="ORF">GKC44_10630</name>
</gene>
<protein>
    <submittedName>
        <fullName evidence="2">PrsW family intramembrane metalloprotease</fullName>
    </submittedName>
</protein>
<feature type="non-terminal residue" evidence="2">
    <location>
        <position position="1"/>
    </location>
</feature>
<feature type="transmembrane region" description="Helical" evidence="1">
    <location>
        <begin position="6"/>
        <end position="24"/>
    </location>
</feature>
<evidence type="ECO:0000313" key="2">
    <source>
        <dbReference type="EMBL" id="MSE21676.1"/>
    </source>
</evidence>
<evidence type="ECO:0000256" key="1">
    <source>
        <dbReference type="SAM" id="Phobius"/>
    </source>
</evidence>
<reference evidence="2 3" key="1">
    <citation type="submission" date="2019-11" db="EMBL/GenBank/DDBJ databases">
        <title>Draft Genome Sequence of Plant Growth-Promoting Rhizosphere-Associated Bacteria.</title>
        <authorList>
            <person name="Vasilyev I.Y."/>
            <person name="Radchenko V."/>
            <person name="Ilnitskaya E.V."/>
        </authorList>
    </citation>
    <scope>NUCLEOTIDE SEQUENCE [LARGE SCALE GENOMIC DNA]</scope>
    <source>
        <strain evidence="2 3">VRA_07sq_f</strain>
    </source>
</reference>
<organism evidence="2 3">
    <name type="scientific">Lentilactobacillus parabuchneri</name>
    <dbReference type="NCBI Taxonomy" id="152331"/>
    <lineage>
        <taxon>Bacteria</taxon>
        <taxon>Bacillati</taxon>
        <taxon>Bacillota</taxon>
        <taxon>Bacilli</taxon>
        <taxon>Lactobacillales</taxon>
        <taxon>Lactobacillaceae</taxon>
        <taxon>Lentilactobacillus</taxon>
    </lineage>
</organism>
<keyword evidence="1" id="KW-0472">Membrane</keyword>
<dbReference type="EMBL" id="WKKY01000544">
    <property type="protein sequence ID" value="MSE21676.1"/>
    <property type="molecule type" value="Genomic_DNA"/>
</dbReference>
<sequence>QEFIDIVIGWFLIFVMIDAGLREVKTLQGQQIIIHRSKRKKLVNKR</sequence>
<evidence type="ECO:0000313" key="3">
    <source>
        <dbReference type="Proteomes" id="UP000491237"/>
    </source>
</evidence>
<accession>A0A844EKA8</accession>